<name>A0A656D9W6_KRYT1</name>
<dbReference type="Proteomes" id="UP000243065">
    <property type="component" value="Unassembled WGS sequence"/>
</dbReference>
<feature type="non-terminal residue" evidence="1">
    <location>
        <position position="1"/>
    </location>
</feature>
<sequence>ENSIIGPYTTVSDGVEISYSSIRNSIIGDDAKIQNALLESSIVGSGAVVKGDYKRVNIGDSSEVEFY</sequence>
<dbReference type="Gene3D" id="2.160.10.10">
    <property type="entry name" value="Hexapeptide repeat proteins"/>
    <property type="match status" value="1"/>
</dbReference>
<organism evidence="1 2">
    <name type="scientific">Kryptobacter tengchongensis</name>
    <dbReference type="NCBI Taxonomy" id="1643429"/>
    <lineage>
        <taxon>Bacteria</taxon>
        <taxon>Pseudomonadati</taxon>
        <taxon>Candidatus Kryptoniota</taxon>
        <taxon>Candidatus Kryptobacter</taxon>
    </lineage>
</organism>
<accession>A0A656D9W6</accession>
<dbReference type="AlphaFoldDB" id="A0A656D9W6"/>
<evidence type="ECO:0000313" key="1">
    <source>
        <dbReference type="EMBL" id="CUT02519.1"/>
    </source>
</evidence>
<dbReference type="SUPFAM" id="SSF51161">
    <property type="entry name" value="Trimeric LpxA-like enzymes"/>
    <property type="match status" value="1"/>
</dbReference>
<gene>
    <name evidence="1" type="ORF">JGI24_01138</name>
</gene>
<dbReference type="InterPro" id="IPR011004">
    <property type="entry name" value="Trimer_LpxA-like_sf"/>
</dbReference>
<protein>
    <recommendedName>
        <fullName evidence="3">Glucose-1-phosphate thymidylyltransferase</fullName>
    </recommendedName>
</protein>
<evidence type="ECO:0008006" key="3">
    <source>
        <dbReference type="Google" id="ProtNLM"/>
    </source>
</evidence>
<keyword evidence="2" id="KW-1185">Reference proteome</keyword>
<dbReference type="EMBL" id="CZVU01000051">
    <property type="protein sequence ID" value="CUT02519.1"/>
    <property type="molecule type" value="Genomic_DNA"/>
</dbReference>
<evidence type="ECO:0000313" key="2">
    <source>
        <dbReference type="Proteomes" id="UP000243065"/>
    </source>
</evidence>
<reference evidence="1 2" key="1">
    <citation type="submission" date="2015-11" db="EMBL/GenBank/DDBJ databases">
        <authorList>
            <person name="Varghese N."/>
        </authorList>
    </citation>
    <scope>NUCLEOTIDE SEQUENCE [LARGE SCALE GENOMIC DNA]</scope>
    <source>
        <strain evidence="1 2">JGI-24</strain>
    </source>
</reference>
<proteinExistence type="predicted"/>